<dbReference type="PANTHER" id="PTHR35218:SF7">
    <property type="entry name" value="ENDONUCLEASE_EXONUCLEASE_PHOSPHATASE"/>
    <property type="match status" value="1"/>
</dbReference>
<keyword evidence="2" id="KW-1185">Reference proteome</keyword>
<dbReference type="InterPro" id="IPR036691">
    <property type="entry name" value="Endo/exonu/phosph_ase_sf"/>
</dbReference>
<name>A0A1Q3DKW7_CEPFO</name>
<feature type="non-terminal residue" evidence="1">
    <location>
        <position position="207"/>
    </location>
</feature>
<proteinExistence type="predicted"/>
<dbReference type="SUPFAM" id="SSF56219">
    <property type="entry name" value="DNase I-like"/>
    <property type="match status" value="1"/>
</dbReference>
<dbReference type="PANTHER" id="PTHR35218">
    <property type="entry name" value="RNASE H DOMAIN-CONTAINING PROTEIN"/>
    <property type="match status" value="1"/>
</dbReference>
<organism evidence="1 2">
    <name type="scientific">Cephalotus follicularis</name>
    <name type="common">Albany pitcher plant</name>
    <dbReference type="NCBI Taxonomy" id="3775"/>
    <lineage>
        <taxon>Eukaryota</taxon>
        <taxon>Viridiplantae</taxon>
        <taxon>Streptophyta</taxon>
        <taxon>Embryophyta</taxon>
        <taxon>Tracheophyta</taxon>
        <taxon>Spermatophyta</taxon>
        <taxon>Magnoliopsida</taxon>
        <taxon>eudicotyledons</taxon>
        <taxon>Gunneridae</taxon>
        <taxon>Pentapetalae</taxon>
        <taxon>rosids</taxon>
        <taxon>fabids</taxon>
        <taxon>Oxalidales</taxon>
        <taxon>Cephalotaceae</taxon>
        <taxon>Cephalotus</taxon>
    </lineage>
</organism>
<protein>
    <submittedName>
        <fullName evidence="1">Exo_endo_phos domain-containing protein</fullName>
    </submittedName>
</protein>
<dbReference type="InParanoid" id="A0A1Q3DKW7"/>
<dbReference type="Gene3D" id="3.60.10.10">
    <property type="entry name" value="Endonuclease/exonuclease/phosphatase"/>
    <property type="match status" value="1"/>
</dbReference>
<accession>A0A1Q3DKW7</accession>
<evidence type="ECO:0000313" key="1">
    <source>
        <dbReference type="EMBL" id="GAV92973.1"/>
    </source>
</evidence>
<dbReference type="Proteomes" id="UP000187406">
    <property type="component" value="Unassembled WGS sequence"/>
</dbReference>
<comment type="caution">
    <text evidence="1">The sequence shown here is derived from an EMBL/GenBank/DDBJ whole genome shotgun (WGS) entry which is preliminary data.</text>
</comment>
<dbReference type="OrthoDB" id="1932741at2759"/>
<dbReference type="EMBL" id="BDDD01012695">
    <property type="protein sequence ID" value="GAV92973.1"/>
    <property type="molecule type" value="Genomic_DNA"/>
</dbReference>
<feature type="non-terminal residue" evidence="1">
    <location>
        <position position="1"/>
    </location>
</feature>
<sequence length="207" mass="23561">IIIAAWNVRGMNDPSKHNEVRHFICSNSISMLGILESKVRVHNLDRVVRNINKQWAYTSNHSMSLSGGVVVMWNPSHLDFVPTLVTEQAIHGHVLLAGSMYVRISFVYGLCDRSTRQYLWSDLIHSADQFRPDPWVVLGDFNVTRYGSEHTSSRTITKAMQDFNKALTSAELEDLACIGLHYTWSNMRTGTEAIAKKLDRALGNWQW</sequence>
<dbReference type="AlphaFoldDB" id="A0A1Q3DKW7"/>
<gene>
    <name evidence="1" type="ORF">CFOL_v3_36351</name>
</gene>
<evidence type="ECO:0000313" key="2">
    <source>
        <dbReference type="Proteomes" id="UP000187406"/>
    </source>
</evidence>
<reference evidence="2" key="1">
    <citation type="submission" date="2016-04" db="EMBL/GenBank/DDBJ databases">
        <title>Cephalotus genome sequencing.</title>
        <authorList>
            <person name="Fukushima K."/>
            <person name="Hasebe M."/>
            <person name="Fang X."/>
        </authorList>
    </citation>
    <scope>NUCLEOTIDE SEQUENCE [LARGE SCALE GENOMIC DNA]</scope>
    <source>
        <strain evidence="2">cv. St1</strain>
    </source>
</reference>